<feature type="chain" id="PRO_5040890038" evidence="4">
    <location>
        <begin position="18"/>
        <end position="200"/>
    </location>
</feature>
<protein>
    <submittedName>
        <fullName evidence="6">Unnamed protein product</fullName>
    </submittedName>
</protein>
<dbReference type="AlphaFoldDB" id="A0A9W6WYM5"/>
<evidence type="ECO:0000256" key="3">
    <source>
        <dbReference type="ARBA" id="ARBA00022525"/>
    </source>
</evidence>
<feature type="domain" description="Crinkler effector protein N-terminal" evidence="5">
    <location>
        <begin position="2"/>
        <end position="119"/>
    </location>
</feature>
<reference evidence="6" key="1">
    <citation type="submission" date="2023-04" db="EMBL/GenBank/DDBJ databases">
        <title>Phytophthora lilii NBRC 32176.</title>
        <authorList>
            <person name="Ichikawa N."/>
            <person name="Sato H."/>
            <person name="Tonouchi N."/>
        </authorList>
    </citation>
    <scope>NUCLEOTIDE SEQUENCE</scope>
    <source>
        <strain evidence="6">NBRC 32176</strain>
    </source>
</reference>
<accession>A0A9W6WYM5</accession>
<comment type="caution">
    <text evidence="6">The sequence shown here is derived from an EMBL/GenBank/DDBJ whole genome shotgun (WGS) entry which is preliminary data.</text>
</comment>
<evidence type="ECO:0000313" key="6">
    <source>
        <dbReference type="EMBL" id="GMF22809.1"/>
    </source>
</evidence>
<dbReference type="GO" id="GO:0043657">
    <property type="term" value="C:host cell"/>
    <property type="evidence" value="ECO:0007669"/>
    <property type="project" value="UniProtKB-SubCell"/>
</dbReference>
<dbReference type="GO" id="GO:0005576">
    <property type="term" value="C:extracellular region"/>
    <property type="evidence" value="ECO:0007669"/>
    <property type="project" value="UniProtKB-SubCell"/>
</dbReference>
<evidence type="ECO:0000256" key="4">
    <source>
        <dbReference type="SAM" id="SignalP"/>
    </source>
</evidence>
<dbReference type="Pfam" id="PF20147">
    <property type="entry name" value="Crinkler"/>
    <property type="match status" value="1"/>
</dbReference>
<organism evidence="6 7">
    <name type="scientific">Phytophthora lilii</name>
    <dbReference type="NCBI Taxonomy" id="2077276"/>
    <lineage>
        <taxon>Eukaryota</taxon>
        <taxon>Sar</taxon>
        <taxon>Stramenopiles</taxon>
        <taxon>Oomycota</taxon>
        <taxon>Peronosporomycetes</taxon>
        <taxon>Peronosporales</taxon>
        <taxon>Peronosporaceae</taxon>
        <taxon>Phytophthora</taxon>
    </lineage>
</organism>
<evidence type="ECO:0000259" key="5">
    <source>
        <dbReference type="Pfam" id="PF20147"/>
    </source>
</evidence>
<evidence type="ECO:0000256" key="1">
    <source>
        <dbReference type="ARBA" id="ARBA00004340"/>
    </source>
</evidence>
<keyword evidence="7" id="KW-1185">Reference proteome</keyword>
<keyword evidence="3" id="KW-0964">Secreted</keyword>
<evidence type="ECO:0000313" key="7">
    <source>
        <dbReference type="Proteomes" id="UP001165083"/>
    </source>
</evidence>
<dbReference type="EMBL" id="BSXW01000451">
    <property type="protein sequence ID" value="GMF22809.1"/>
    <property type="molecule type" value="Genomic_DNA"/>
</dbReference>
<comment type="subcellular location">
    <subcellularLocation>
        <location evidence="1">Host cell</location>
    </subcellularLocation>
    <subcellularLocation>
        <location evidence="2">Secreted</location>
    </subcellularLocation>
</comment>
<evidence type="ECO:0000256" key="2">
    <source>
        <dbReference type="ARBA" id="ARBA00004613"/>
    </source>
</evidence>
<dbReference type="Proteomes" id="UP001165083">
    <property type="component" value="Unassembled WGS sequence"/>
</dbReference>
<sequence>MVKLFCAIVGVAGSAFSVRVDESDSVDDLKDAIKAKKPNDFKDIDADKLQLFLAKTEGGAWLTDDDQAALDLEDGKVHEDIQALIDGEKMKATKTLQHWLFEKNKMPQPSTDQIHVLVVVPKIESKRPAEGEPISEILKRLKTMESDVAATKADVAATKPKTLTNFKKLFIPEDEFQLDSLSMTRRSDNPRVMTPNLHEF</sequence>
<proteinExistence type="predicted"/>
<keyword evidence="4" id="KW-0732">Signal</keyword>
<dbReference type="OrthoDB" id="167272at2759"/>
<gene>
    <name evidence="6" type="ORF">Plil01_000914700</name>
</gene>
<dbReference type="InterPro" id="IPR045379">
    <property type="entry name" value="Crinkler_N"/>
</dbReference>
<feature type="signal peptide" evidence="4">
    <location>
        <begin position="1"/>
        <end position="17"/>
    </location>
</feature>
<name>A0A9W6WYM5_9STRA</name>